<evidence type="ECO:0000313" key="9">
    <source>
        <dbReference type="Proteomes" id="UP001501706"/>
    </source>
</evidence>
<dbReference type="EMBL" id="BAAAEN010000001">
    <property type="protein sequence ID" value="GAA0491337.1"/>
    <property type="molecule type" value="Genomic_DNA"/>
</dbReference>
<proteinExistence type="predicted"/>
<evidence type="ECO:0000259" key="7">
    <source>
        <dbReference type="Pfam" id="PF04116"/>
    </source>
</evidence>
<protein>
    <recommendedName>
        <fullName evidence="7">Fatty acid hydroxylase domain-containing protein</fullName>
    </recommendedName>
</protein>
<comment type="caution">
    <text evidence="8">The sequence shown here is derived from an EMBL/GenBank/DDBJ whole genome shotgun (WGS) entry which is preliminary data.</text>
</comment>
<dbReference type="Proteomes" id="UP001501706">
    <property type="component" value="Unassembled WGS sequence"/>
</dbReference>
<name>A0ABP3L3T6_9BURK</name>
<feature type="transmembrane region" description="Helical" evidence="6">
    <location>
        <begin position="80"/>
        <end position="98"/>
    </location>
</feature>
<feature type="region of interest" description="Disordered" evidence="5">
    <location>
        <begin position="338"/>
        <end position="371"/>
    </location>
</feature>
<dbReference type="InterPro" id="IPR006694">
    <property type="entry name" value="Fatty_acid_hydroxylase"/>
</dbReference>
<evidence type="ECO:0000256" key="6">
    <source>
        <dbReference type="SAM" id="Phobius"/>
    </source>
</evidence>
<keyword evidence="3 6" id="KW-1133">Transmembrane helix</keyword>
<feature type="transmembrane region" description="Helical" evidence="6">
    <location>
        <begin position="42"/>
        <end position="60"/>
    </location>
</feature>
<organism evidence="8 9">
    <name type="scientific">Pigmentiphaga daeguensis</name>
    <dbReference type="NCBI Taxonomy" id="414049"/>
    <lineage>
        <taxon>Bacteria</taxon>
        <taxon>Pseudomonadati</taxon>
        <taxon>Pseudomonadota</taxon>
        <taxon>Betaproteobacteria</taxon>
        <taxon>Burkholderiales</taxon>
        <taxon>Alcaligenaceae</taxon>
        <taxon>Pigmentiphaga</taxon>
    </lineage>
</organism>
<dbReference type="PANTHER" id="PTHR11863">
    <property type="entry name" value="STEROL DESATURASE"/>
    <property type="match status" value="1"/>
</dbReference>
<accession>A0ABP3L3T6</accession>
<keyword evidence="4 6" id="KW-0472">Membrane</keyword>
<keyword evidence="2 6" id="KW-0812">Transmembrane</keyword>
<feature type="domain" description="Fatty acid hydroxylase" evidence="7">
    <location>
        <begin position="137"/>
        <end position="276"/>
    </location>
</feature>
<dbReference type="InterPro" id="IPR050307">
    <property type="entry name" value="Sterol_Desaturase_Related"/>
</dbReference>
<reference evidence="9" key="1">
    <citation type="journal article" date="2019" name="Int. J. Syst. Evol. Microbiol.">
        <title>The Global Catalogue of Microorganisms (GCM) 10K type strain sequencing project: providing services to taxonomists for standard genome sequencing and annotation.</title>
        <authorList>
            <consortium name="The Broad Institute Genomics Platform"/>
            <consortium name="The Broad Institute Genome Sequencing Center for Infectious Disease"/>
            <person name="Wu L."/>
            <person name="Ma J."/>
        </authorList>
    </citation>
    <scope>NUCLEOTIDE SEQUENCE [LARGE SCALE GENOMIC DNA]</scope>
    <source>
        <strain evidence="9">JCM 14330</strain>
    </source>
</reference>
<dbReference type="Pfam" id="PF04116">
    <property type="entry name" value="FA_hydroxylase"/>
    <property type="match status" value="1"/>
</dbReference>
<evidence type="ECO:0000256" key="2">
    <source>
        <dbReference type="ARBA" id="ARBA00022692"/>
    </source>
</evidence>
<keyword evidence="9" id="KW-1185">Reference proteome</keyword>
<evidence type="ECO:0000256" key="4">
    <source>
        <dbReference type="ARBA" id="ARBA00023136"/>
    </source>
</evidence>
<evidence type="ECO:0000256" key="5">
    <source>
        <dbReference type="SAM" id="MobiDB-lite"/>
    </source>
</evidence>
<comment type="subcellular location">
    <subcellularLocation>
        <location evidence="1">Membrane</location>
    </subcellularLocation>
</comment>
<evidence type="ECO:0000256" key="1">
    <source>
        <dbReference type="ARBA" id="ARBA00004370"/>
    </source>
</evidence>
<gene>
    <name evidence="8" type="ORF">GCM10009097_03710</name>
</gene>
<evidence type="ECO:0000313" key="8">
    <source>
        <dbReference type="EMBL" id="GAA0491337.1"/>
    </source>
</evidence>
<evidence type="ECO:0000256" key="3">
    <source>
        <dbReference type="ARBA" id="ARBA00022989"/>
    </source>
</evidence>
<sequence>MSYLASLWTQLIAWVSTHLVEPAVVFLHIADTAGNPLEISEALLIALLQLFIIGFIFRPLETLAPAERWEERGLTRIDRLYTLLMLLGLFPLFSYLVLTPFANMLGGLGGEAEAGPAVSSGLKHWVPWFEDHPYLLFLVYYLVYDCVYYWMHRAQHAIPWWWALHSMHHSQRQMSCWTNDRGSYIDGVLQSFILATVGLAMGVEPSEFALLGLLSELVQNLSHTNVRFGFGRIGERLLVDPKFHRLHHMVRDPERPSLHNCNFGQVLPVWDILFGTALYGEKIRPTGVSDPMVDADNDRGLVGQQWQAARRFWGAVRRPAGWRLGEVLVRPRLCPHPQRRGRAPARACGRGAGGRSACGLNPAASGPGQVPESVDAVARAVPRGPVLGPEIQRLASIGPLPDAVLAGDDHPIPAAGGARRGGQGRPVLRADAVAGALADGVAIEGVQAHAVGGHHRAVADPGGLAHHQR</sequence>